<dbReference type="InterPro" id="IPR015265">
    <property type="entry name" value="PuR_N"/>
</dbReference>
<dbReference type="GO" id="GO:0045892">
    <property type="term" value="P:negative regulation of DNA-templated transcription"/>
    <property type="evidence" value="ECO:0007669"/>
    <property type="project" value="InterPro"/>
</dbReference>
<dbReference type="NCBIfam" id="TIGR01743">
    <property type="entry name" value="purR_Bsub"/>
    <property type="match status" value="1"/>
</dbReference>
<dbReference type="InterPro" id="IPR029057">
    <property type="entry name" value="PRTase-like"/>
</dbReference>
<evidence type="ECO:0000256" key="3">
    <source>
        <dbReference type="ARBA" id="ARBA00023125"/>
    </source>
</evidence>
<gene>
    <name evidence="8" type="primary">purR</name>
    <name evidence="8" type="ORF">HMPREF0494_0207</name>
</gene>
<evidence type="ECO:0000256" key="4">
    <source>
        <dbReference type="ARBA" id="ARBA00023163"/>
    </source>
</evidence>
<feature type="domain" description="Bacterial purine repressor N-terminal" evidence="7">
    <location>
        <begin position="39"/>
        <end position="108"/>
    </location>
</feature>
<dbReference type="InterPro" id="IPR036390">
    <property type="entry name" value="WH_DNA-bd_sf"/>
</dbReference>
<reference evidence="8 9" key="1">
    <citation type="submission" date="2009-09" db="EMBL/GenBank/DDBJ databases">
        <authorList>
            <person name="Qin X."/>
            <person name="Bachman B."/>
            <person name="Battles P."/>
            <person name="Bell A."/>
            <person name="Bess C."/>
            <person name="Bickham C."/>
            <person name="Chaboub L."/>
            <person name="Chen D."/>
            <person name="Coyle M."/>
            <person name="Deiros D.R."/>
            <person name="Dinh H."/>
            <person name="Forbes L."/>
            <person name="Fowler G."/>
            <person name="Francisco L."/>
            <person name="Fu Q."/>
            <person name="Gubbala S."/>
            <person name="Hale W."/>
            <person name="Han Y."/>
            <person name="Hemphill L."/>
            <person name="Highlander S.K."/>
            <person name="Hirani K."/>
            <person name="Hogues M."/>
            <person name="Jackson L."/>
            <person name="Jakkamsetti A."/>
            <person name="Javaid M."/>
            <person name="Jiang H."/>
            <person name="Korchina V."/>
            <person name="Kovar C."/>
            <person name="Lara F."/>
            <person name="Lee S."/>
            <person name="Mata R."/>
            <person name="Mathew T."/>
            <person name="Moen C."/>
            <person name="Morales K."/>
            <person name="Munidasa M."/>
            <person name="Nazareth L."/>
            <person name="Ngo R."/>
            <person name="Nguyen L."/>
            <person name="Okwuonu G."/>
            <person name="Ongeri F."/>
            <person name="Patil S."/>
            <person name="Petrosino J."/>
            <person name="Pham C."/>
            <person name="Pham P."/>
            <person name="Pu L.-L."/>
            <person name="Puazo M."/>
            <person name="Raj R."/>
            <person name="Reid J."/>
            <person name="Rouhana J."/>
            <person name="Saada N."/>
            <person name="Shang Y."/>
            <person name="Simmons D."/>
            <person name="Thornton R."/>
            <person name="Warren J."/>
            <person name="Weissenberger G."/>
            <person name="Zhang J."/>
            <person name="Zhang L."/>
            <person name="Zhou C."/>
            <person name="Zhu D."/>
            <person name="Muzny D."/>
            <person name="Worley K."/>
            <person name="Gibbs R."/>
        </authorList>
    </citation>
    <scope>NUCLEOTIDE SEQUENCE [LARGE SCALE GENOMIC DNA]</scope>
    <source>
        <strain evidence="8 9">DSM 16041</strain>
    </source>
</reference>
<protein>
    <submittedName>
        <fullName evidence="8">Pur operon repressor PurR</fullName>
    </submittedName>
</protein>
<organism evidence="8 9">
    <name type="scientific">Limosilactobacillus antri DSM 16041</name>
    <dbReference type="NCBI Taxonomy" id="525309"/>
    <lineage>
        <taxon>Bacteria</taxon>
        <taxon>Bacillati</taxon>
        <taxon>Bacillota</taxon>
        <taxon>Bacilli</taxon>
        <taxon>Lactobacillales</taxon>
        <taxon>Lactobacillaceae</taxon>
        <taxon>Limosilactobacillus</taxon>
    </lineage>
</organism>
<sequence>MAFGGGWIDLVQKRRTFYGKINGVLFLFERRKRTKMKVRRSNRLVDMTRYLLEHPRTLVSLKFFSERYGSAKSSISEDLSIVKHTFETWGEGQLKTIPGASGGAVLTPFYSKENAEQAIANLVREVNDDSRFLPGGYVYLSDLIGRPDILHQVGQLIATQYVDQDVDVVMTVETKGIPIAQAAAMYMNKPFVIVRNSSHITEGPTVSVNYVSGSVKRIKKMELSRRTLSAGANVVIVDDFLKGGGTLNGMHSLIKEFDANLVGMTVLAEGTANGKRLVDDCTSLVKVDAEDGDQKTISARPGNFMETVFGKEH</sequence>
<dbReference type="Proteomes" id="UP000003675">
    <property type="component" value="Unassembled WGS sequence"/>
</dbReference>
<feature type="domain" description="Phosphoribosyltransferase" evidence="6">
    <location>
        <begin position="154"/>
        <end position="288"/>
    </location>
</feature>
<evidence type="ECO:0000256" key="2">
    <source>
        <dbReference type="ARBA" id="ARBA00023015"/>
    </source>
</evidence>
<comment type="similarity">
    <text evidence="5">Belongs to the purine/pyrimidine phosphoribosyltransferase family. PurR subfamily.</text>
</comment>
<evidence type="ECO:0000313" key="9">
    <source>
        <dbReference type="Proteomes" id="UP000003675"/>
    </source>
</evidence>
<dbReference type="GO" id="GO:0045982">
    <property type="term" value="P:negative regulation of purine nucleobase metabolic process"/>
    <property type="evidence" value="ECO:0007669"/>
    <property type="project" value="InterPro"/>
</dbReference>
<dbReference type="PANTHER" id="PTHR43864">
    <property type="entry name" value="HYPOXANTHINE/GUANINE PHOSPHORIBOSYLTRANSFERASE"/>
    <property type="match status" value="1"/>
</dbReference>
<dbReference type="Pfam" id="PF09182">
    <property type="entry name" value="PuR_N"/>
    <property type="match status" value="1"/>
</dbReference>
<keyword evidence="3" id="KW-0238">DNA-binding</keyword>
<dbReference type="Pfam" id="PF00156">
    <property type="entry name" value="Pribosyltran"/>
    <property type="match status" value="1"/>
</dbReference>
<name>C8P4G3_9LACO</name>
<proteinExistence type="inferred from homology"/>
<dbReference type="InterPro" id="IPR050118">
    <property type="entry name" value="Pur/Pyrimidine_PRTase"/>
</dbReference>
<dbReference type="HOGENOM" id="CLU_088227_0_0_9"/>
<dbReference type="SUPFAM" id="SSF53271">
    <property type="entry name" value="PRTase-like"/>
    <property type="match status" value="1"/>
</dbReference>
<dbReference type="GO" id="GO:0003677">
    <property type="term" value="F:DNA binding"/>
    <property type="evidence" value="ECO:0007669"/>
    <property type="project" value="UniProtKB-KW"/>
</dbReference>
<dbReference type="InterPro" id="IPR036388">
    <property type="entry name" value="WH-like_DNA-bd_sf"/>
</dbReference>
<evidence type="ECO:0000313" key="8">
    <source>
        <dbReference type="EMBL" id="EEW54583.1"/>
    </source>
</evidence>
<dbReference type="InterPro" id="IPR000836">
    <property type="entry name" value="PRTase_dom"/>
</dbReference>
<dbReference type="SUPFAM" id="SSF46785">
    <property type="entry name" value="Winged helix' DNA-binding domain"/>
    <property type="match status" value="1"/>
</dbReference>
<keyword evidence="4" id="KW-0804">Transcription</keyword>
<keyword evidence="2" id="KW-0805">Transcription regulation</keyword>
<comment type="caution">
    <text evidence="8">The sequence shown here is derived from an EMBL/GenBank/DDBJ whole genome shotgun (WGS) entry which is preliminary data.</text>
</comment>
<accession>C8P4G3</accession>
<dbReference type="eggNOG" id="COG0503">
    <property type="taxonomic scope" value="Bacteria"/>
</dbReference>
<evidence type="ECO:0000256" key="1">
    <source>
        <dbReference type="ARBA" id="ARBA00011738"/>
    </source>
</evidence>
<dbReference type="PANTHER" id="PTHR43864:SF2">
    <property type="entry name" value="PUR OPERON REPRESSOR"/>
    <property type="match status" value="1"/>
</dbReference>
<dbReference type="CDD" id="cd06223">
    <property type="entry name" value="PRTases_typeI"/>
    <property type="match status" value="1"/>
</dbReference>
<comment type="subunit">
    <text evidence="1">Homodimer.</text>
</comment>
<dbReference type="STRING" id="525309.HMPREF0494_0207"/>
<dbReference type="AlphaFoldDB" id="C8P4G3"/>
<dbReference type="EMBL" id="ACLL01000007">
    <property type="protein sequence ID" value="EEW54583.1"/>
    <property type="molecule type" value="Genomic_DNA"/>
</dbReference>
<evidence type="ECO:0000259" key="6">
    <source>
        <dbReference type="Pfam" id="PF00156"/>
    </source>
</evidence>
<dbReference type="Gene3D" id="3.40.50.2020">
    <property type="match status" value="1"/>
</dbReference>
<dbReference type="InterPro" id="IPR010078">
    <property type="entry name" value="PurR_Bsub"/>
</dbReference>
<dbReference type="Gene3D" id="1.10.10.10">
    <property type="entry name" value="Winged helix-like DNA-binding domain superfamily/Winged helix DNA-binding domain"/>
    <property type="match status" value="1"/>
</dbReference>
<evidence type="ECO:0000256" key="5">
    <source>
        <dbReference type="ARBA" id="ARBA00049656"/>
    </source>
</evidence>
<evidence type="ECO:0000259" key="7">
    <source>
        <dbReference type="Pfam" id="PF09182"/>
    </source>
</evidence>